<dbReference type="EMBL" id="BGPR01009081">
    <property type="protein sequence ID" value="GBN37873.1"/>
    <property type="molecule type" value="Genomic_DNA"/>
</dbReference>
<sequence length="100" mass="11500">MKENKKKIVLLVDNCTAHASLPKLKNIEDVLFPSNYTSILQPLDMGIIKCFKGYYRRRLVDSILINIENKVEEPFKAVNVKEACDNIAGSWWEVMEINNS</sequence>
<dbReference type="Pfam" id="PF03184">
    <property type="entry name" value="DDE_1"/>
    <property type="match status" value="1"/>
</dbReference>
<protein>
    <submittedName>
        <fullName evidence="2">Tigger transposable element-derived protein 6</fullName>
    </submittedName>
</protein>
<reference evidence="2 3" key="1">
    <citation type="journal article" date="2019" name="Sci. Rep.">
        <title>Orb-weaving spider Araneus ventricosus genome elucidates the spidroin gene catalogue.</title>
        <authorList>
            <person name="Kono N."/>
            <person name="Nakamura H."/>
            <person name="Ohtoshi R."/>
            <person name="Moran D.A.P."/>
            <person name="Shinohara A."/>
            <person name="Yoshida Y."/>
            <person name="Fujiwara M."/>
            <person name="Mori M."/>
            <person name="Tomita M."/>
            <person name="Arakawa K."/>
        </authorList>
    </citation>
    <scope>NUCLEOTIDE SEQUENCE [LARGE SCALE GENOMIC DNA]</scope>
</reference>
<evidence type="ECO:0000313" key="2">
    <source>
        <dbReference type="EMBL" id="GBN37873.1"/>
    </source>
</evidence>
<dbReference type="InterPro" id="IPR004875">
    <property type="entry name" value="DDE_SF_endonuclease_dom"/>
</dbReference>
<accession>A0A4Y2NG30</accession>
<gene>
    <name evidence="2" type="primary">TIGD6_46</name>
    <name evidence="2" type="ORF">AVEN_19879_1</name>
</gene>
<dbReference type="GO" id="GO:0003677">
    <property type="term" value="F:DNA binding"/>
    <property type="evidence" value="ECO:0007669"/>
    <property type="project" value="TreeGrafter"/>
</dbReference>
<dbReference type="OrthoDB" id="6928017at2759"/>
<dbReference type="GO" id="GO:0005634">
    <property type="term" value="C:nucleus"/>
    <property type="evidence" value="ECO:0007669"/>
    <property type="project" value="TreeGrafter"/>
</dbReference>
<keyword evidence="3" id="KW-1185">Reference proteome</keyword>
<evidence type="ECO:0000313" key="3">
    <source>
        <dbReference type="Proteomes" id="UP000499080"/>
    </source>
</evidence>
<proteinExistence type="predicted"/>
<dbReference type="AlphaFoldDB" id="A0A4Y2NG30"/>
<feature type="domain" description="DDE-1" evidence="1">
    <location>
        <begin position="3"/>
        <end position="95"/>
    </location>
</feature>
<name>A0A4Y2NG30_ARAVE</name>
<dbReference type="InterPro" id="IPR050863">
    <property type="entry name" value="CenT-Element_Derived"/>
</dbReference>
<dbReference type="Proteomes" id="UP000499080">
    <property type="component" value="Unassembled WGS sequence"/>
</dbReference>
<evidence type="ECO:0000259" key="1">
    <source>
        <dbReference type="Pfam" id="PF03184"/>
    </source>
</evidence>
<dbReference type="PANTHER" id="PTHR19303">
    <property type="entry name" value="TRANSPOSON"/>
    <property type="match status" value="1"/>
</dbReference>
<comment type="caution">
    <text evidence="2">The sequence shown here is derived from an EMBL/GenBank/DDBJ whole genome shotgun (WGS) entry which is preliminary data.</text>
</comment>
<organism evidence="2 3">
    <name type="scientific">Araneus ventricosus</name>
    <name type="common">Orbweaver spider</name>
    <name type="synonym">Epeira ventricosa</name>
    <dbReference type="NCBI Taxonomy" id="182803"/>
    <lineage>
        <taxon>Eukaryota</taxon>
        <taxon>Metazoa</taxon>
        <taxon>Ecdysozoa</taxon>
        <taxon>Arthropoda</taxon>
        <taxon>Chelicerata</taxon>
        <taxon>Arachnida</taxon>
        <taxon>Araneae</taxon>
        <taxon>Araneomorphae</taxon>
        <taxon>Entelegynae</taxon>
        <taxon>Araneoidea</taxon>
        <taxon>Araneidae</taxon>
        <taxon>Araneus</taxon>
    </lineage>
</organism>
<dbReference type="PANTHER" id="PTHR19303:SF52">
    <property type="entry name" value="TIGGER TRANSPOSABLE ELEMENT-DERIVED PROTEIN 6"/>
    <property type="match status" value="1"/>
</dbReference>